<dbReference type="EMBL" id="JAOQAZ010000008">
    <property type="protein sequence ID" value="KAJ4264334.1"/>
    <property type="molecule type" value="Genomic_DNA"/>
</dbReference>
<reference evidence="2" key="1">
    <citation type="submission" date="2022-09" db="EMBL/GenBank/DDBJ databases">
        <title>Fusarium specimens isolated from Avocado Roots.</title>
        <authorList>
            <person name="Stajich J."/>
            <person name="Roper C."/>
            <person name="Heimlech-Rivalta G."/>
        </authorList>
    </citation>
    <scope>NUCLEOTIDE SEQUENCE</scope>
    <source>
        <strain evidence="2">CF00136</strain>
    </source>
</reference>
<dbReference type="AlphaFoldDB" id="A0A9W8VIP4"/>
<feature type="compositionally biased region" description="Basic and acidic residues" evidence="1">
    <location>
        <begin position="42"/>
        <end position="53"/>
    </location>
</feature>
<proteinExistence type="predicted"/>
<accession>A0A9W8VIP4</accession>
<organism evidence="2 3">
    <name type="scientific">Fusarium torreyae</name>
    <dbReference type="NCBI Taxonomy" id="1237075"/>
    <lineage>
        <taxon>Eukaryota</taxon>
        <taxon>Fungi</taxon>
        <taxon>Dikarya</taxon>
        <taxon>Ascomycota</taxon>
        <taxon>Pezizomycotina</taxon>
        <taxon>Sordariomycetes</taxon>
        <taxon>Hypocreomycetidae</taxon>
        <taxon>Hypocreales</taxon>
        <taxon>Nectriaceae</taxon>
        <taxon>Fusarium</taxon>
    </lineage>
</organism>
<keyword evidence="3" id="KW-1185">Reference proteome</keyword>
<feature type="region of interest" description="Disordered" evidence="1">
    <location>
        <begin position="1"/>
        <end position="72"/>
    </location>
</feature>
<dbReference type="Proteomes" id="UP001152049">
    <property type="component" value="Unassembled WGS sequence"/>
</dbReference>
<protein>
    <submittedName>
        <fullName evidence="2">Uncharacterized protein</fullName>
    </submittedName>
</protein>
<evidence type="ECO:0000256" key="1">
    <source>
        <dbReference type="SAM" id="MobiDB-lite"/>
    </source>
</evidence>
<evidence type="ECO:0000313" key="3">
    <source>
        <dbReference type="Proteomes" id="UP001152049"/>
    </source>
</evidence>
<feature type="compositionally biased region" description="Basic residues" evidence="1">
    <location>
        <begin position="14"/>
        <end position="29"/>
    </location>
</feature>
<feature type="compositionally biased region" description="Basic and acidic residues" evidence="1">
    <location>
        <begin position="1"/>
        <end position="13"/>
    </location>
</feature>
<gene>
    <name evidence="2" type="ORF">NW762_005530</name>
</gene>
<dbReference type="OrthoDB" id="10071171at2759"/>
<name>A0A9W8VIP4_9HYPO</name>
<comment type="caution">
    <text evidence="2">The sequence shown here is derived from an EMBL/GenBank/DDBJ whole genome shotgun (WGS) entry which is preliminary data.</text>
</comment>
<evidence type="ECO:0000313" key="2">
    <source>
        <dbReference type="EMBL" id="KAJ4264334.1"/>
    </source>
</evidence>
<sequence>MPRHLGDDGEIWNRRRIRHRNGRRTRKGGPKQDRTTGLTNAEPRDQDTSDRGQHALNTQDRGHNRYSNGTGGWRVKLGKVQTENERYIDPDVLEDDNLVYFFMTKDGQDRGRFYQAELVDSFCRETAFQELRSSGSELSQRKVCLIDDRTNDGKNSASLGDFEPLSVHEMYLKLMEKRFHLESSAGAPIDPSVDRRLIFVTDPDSHGMAALMATAPLSQVDVLSDFFYHYVAFKPYIGDSSQSRGFPTFTYSFHLPFYSWACTRQEPRDLRATKDGSPLRCVHNMSFLGGKPQGAPYKVDYLCKAQVSVLIASVDHTVWTGFGFADTHYQPEDWRQSVDKYLDDEMRFDPFTDGKCDADKPFLDPGEYFLTCLDYQSKLFKNEWVKTAWELTQKVKANISDPKFGFTKSSPLTYQESHQPLEWLGQTRLILNDLEMTLDTTINCWDNFASKDQFSTPYGRRCLASIDQTFGGAKNCLKELKNIGTLCDGYENTFKLHTTGVGSHAAHGQAQAAERNLQASYIQLFVS</sequence>